<accession>A0A5B0LQ83</accession>
<dbReference type="OrthoDB" id="2497898at2759"/>
<evidence type="ECO:0000313" key="2">
    <source>
        <dbReference type="EMBL" id="KAA1130349.1"/>
    </source>
</evidence>
<reference evidence="3 4" key="1">
    <citation type="submission" date="2019-05" db="EMBL/GenBank/DDBJ databases">
        <title>Emergence of the Ug99 lineage of the wheat stem rust pathogen through somatic hybridization.</title>
        <authorList>
            <person name="Li F."/>
            <person name="Upadhyaya N.M."/>
            <person name="Sperschneider J."/>
            <person name="Matny O."/>
            <person name="Nguyen-Phuc H."/>
            <person name="Mago R."/>
            <person name="Raley C."/>
            <person name="Miller M.E."/>
            <person name="Silverstein K.A.T."/>
            <person name="Henningsen E."/>
            <person name="Hirsch C.D."/>
            <person name="Visser B."/>
            <person name="Pretorius Z.A."/>
            <person name="Steffenson B.J."/>
            <person name="Schwessinger B."/>
            <person name="Dodds P.N."/>
            <person name="Figueroa M."/>
        </authorList>
    </citation>
    <scope>NUCLEOTIDE SEQUENCE [LARGE SCALE GENOMIC DNA]</scope>
    <source>
        <strain evidence="1">21-0</strain>
        <strain evidence="2 4">Ug99</strain>
    </source>
</reference>
<dbReference type="EMBL" id="VDEP01000110">
    <property type="protein sequence ID" value="KAA1130349.1"/>
    <property type="molecule type" value="Genomic_DNA"/>
</dbReference>
<sequence>MLFPLLGPLSDAADAKRDVVFTLFLTFTIAIEHLAMSALTHPASLFRFDQLRSPSTPALREGAITHSAEELGRNGQVGLLETDQVESKVIPNSFHKKLSDFKEDDLSLIFFSGPDAEPRMQRLKLTREIINSIARTRSKQLKSGLASPATNQEKILHDEEETEHLLHALRGRLSVIFDEQKSKLGEFLWRLNAKKHLPANARAVWEVIMQSEQDAHRFRGKSHGFFGRFYSLWKYLFDNQNWQNQRLDQALRRIRIELRNRPPTSQERIVLQLEKIQKAGFLITQKEQRLAQKISKFSQVATNRKRIYMSLSSAEENLLKEMARRTVPVRRTEQIEHIVKQLPKTPNGAEFFRNHPQDLQLIASALKELATKEREGKVWTQMEVDLLAALKLESKGVGKKTSKLDQILRNLKKQKALEVLDVQAYSPMIEKQALHSKLKNKDSVYTDAEMTEVRQLAEQYYRLKEQADTPVHPNLIHTATEQLHNEALSKEERAILFLEEKKERTGIHASQRRLLRKLNQLKEGDPPVTIPEEANKWVQEHLKIVTQIPDRSKAKQFEEALSKTPELMPVQGMHELKKAQFYDEVVYSRPAFEWWAEKSSESMDNTQILEGHREDLVPAERYLTFPERCQVLVLSNTFRVSPNRQLPSVESLALSRLDALTTLKDLSQQEMKLRDGLSRKDFEMINSPSGKQMIESLAIEETLLKMCKATRADQKLVIRLAQNIQIGDLDESARQKLGHLLPAELEALGHLISLQDDDHEFREASKFSRIMELIIRASDRIKLAPKLSENDELINFLVSDAQKPRILKLPPPEERRVLSYLHAILDQPLASKNS</sequence>
<keyword evidence="3" id="KW-1185">Reference proteome</keyword>
<organism evidence="1 3">
    <name type="scientific">Puccinia graminis f. sp. tritici</name>
    <dbReference type="NCBI Taxonomy" id="56615"/>
    <lineage>
        <taxon>Eukaryota</taxon>
        <taxon>Fungi</taxon>
        <taxon>Dikarya</taxon>
        <taxon>Basidiomycota</taxon>
        <taxon>Pucciniomycotina</taxon>
        <taxon>Pucciniomycetes</taxon>
        <taxon>Pucciniales</taxon>
        <taxon>Pucciniaceae</taxon>
        <taxon>Puccinia</taxon>
    </lineage>
</organism>
<evidence type="ECO:0000313" key="1">
    <source>
        <dbReference type="EMBL" id="KAA1066013.1"/>
    </source>
</evidence>
<gene>
    <name evidence="1" type="ORF">PGT21_018414</name>
    <name evidence="2" type="ORF">PGTUg99_019479</name>
</gene>
<name>A0A5B0LQ83_PUCGR</name>
<dbReference type="Proteomes" id="UP000324748">
    <property type="component" value="Unassembled WGS sequence"/>
</dbReference>
<proteinExistence type="predicted"/>
<comment type="caution">
    <text evidence="1">The sequence shown here is derived from an EMBL/GenBank/DDBJ whole genome shotgun (WGS) entry which is preliminary data.</text>
</comment>
<dbReference type="AlphaFoldDB" id="A0A5B0LQ83"/>
<evidence type="ECO:0000313" key="3">
    <source>
        <dbReference type="Proteomes" id="UP000324748"/>
    </source>
</evidence>
<evidence type="ECO:0000313" key="4">
    <source>
        <dbReference type="Proteomes" id="UP000325313"/>
    </source>
</evidence>
<protein>
    <submittedName>
        <fullName evidence="1">Uncharacterized protein</fullName>
    </submittedName>
</protein>
<dbReference type="EMBL" id="VSWC01000196">
    <property type="protein sequence ID" value="KAA1066013.1"/>
    <property type="molecule type" value="Genomic_DNA"/>
</dbReference>
<dbReference type="Proteomes" id="UP000325313">
    <property type="component" value="Unassembled WGS sequence"/>
</dbReference>